<organism evidence="10">
    <name type="scientific">Cyprinus carpio</name>
    <name type="common">Common carp</name>
    <dbReference type="NCBI Taxonomy" id="7962"/>
    <lineage>
        <taxon>Eukaryota</taxon>
        <taxon>Metazoa</taxon>
        <taxon>Chordata</taxon>
        <taxon>Craniata</taxon>
        <taxon>Vertebrata</taxon>
        <taxon>Euteleostomi</taxon>
        <taxon>Actinopterygii</taxon>
        <taxon>Neopterygii</taxon>
        <taxon>Teleostei</taxon>
        <taxon>Ostariophysi</taxon>
        <taxon>Cypriniformes</taxon>
        <taxon>Cyprinidae</taxon>
        <taxon>Cyprininae</taxon>
        <taxon>Cyprinus</taxon>
    </lineage>
</organism>
<keyword evidence="6" id="KW-0175">Coiled coil</keyword>
<dbReference type="InterPro" id="IPR001841">
    <property type="entry name" value="Znf_RING"/>
</dbReference>
<dbReference type="PROSITE" id="PS50188">
    <property type="entry name" value="B302_SPRY"/>
    <property type="match status" value="1"/>
</dbReference>
<dbReference type="PROSITE" id="PS50089">
    <property type="entry name" value="ZF_RING_2"/>
    <property type="match status" value="1"/>
</dbReference>
<evidence type="ECO:0000259" key="8">
    <source>
        <dbReference type="PROSITE" id="PS50119"/>
    </source>
</evidence>
<dbReference type="InterPro" id="IPR058030">
    <property type="entry name" value="TRIM8/14/16/25/29/45/65_CC"/>
</dbReference>
<keyword evidence="4" id="KW-0862">Zinc</keyword>
<dbReference type="PANTHER" id="PTHR24103">
    <property type="entry name" value="E3 UBIQUITIN-PROTEIN LIGASE TRIM"/>
    <property type="match status" value="1"/>
</dbReference>
<dbReference type="OrthoDB" id="6105938at2759"/>
<dbReference type="Pfam" id="PF00622">
    <property type="entry name" value="SPRY"/>
    <property type="match status" value="1"/>
</dbReference>
<dbReference type="GO" id="GO:0008270">
    <property type="term" value="F:zinc ion binding"/>
    <property type="evidence" value="ECO:0007669"/>
    <property type="project" value="UniProtKB-KW"/>
</dbReference>
<evidence type="ECO:0000256" key="5">
    <source>
        <dbReference type="PROSITE-ProRule" id="PRU00024"/>
    </source>
</evidence>
<dbReference type="Pfam" id="PF00097">
    <property type="entry name" value="zf-C3HC4"/>
    <property type="match status" value="1"/>
</dbReference>
<dbReference type="GeneID" id="109113298"/>
<dbReference type="InterPro" id="IPR003877">
    <property type="entry name" value="SPRY_dom"/>
</dbReference>
<dbReference type="SMART" id="SM00336">
    <property type="entry name" value="BBOX"/>
    <property type="match status" value="1"/>
</dbReference>
<reference evidence="10" key="1">
    <citation type="submission" date="2025-08" db="UniProtKB">
        <authorList>
            <consortium name="RefSeq"/>
        </authorList>
    </citation>
    <scope>IDENTIFICATION</scope>
    <source>
        <tissue evidence="10">Muscle</tissue>
    </source>
</reference>
<dbReference type="CDD" id="cd12893">
    <property type="entry name" value="SPRY_PRY_TRIM35"/>
    <property type="match status" value="1"/>
</dbReference>
<dbReference type="Pfam" id="PF13765">
    <property type="entry name" value="PRY"/>
    <property type="match status" value="1"/>
</dbReference>
<dbReference type="PROSITE" id="PS00518">
    <property type="entry name" value="ZF_RING_1"/>
    <property type="match status" value="1"/>
</dbReference>
<feature type="coiled-coil region" evidence="6">
    <location>
        <begin position="189"/>
        <end position="288"/>
    </location>
</feature>
<accession>A0A9Q9W1Z6</accession>
<dbReference type="SMART" id="SM00184">
    <property type="entry name" value="RING"/>
    <property type="match status" value="1"/>
</dbReference>
<dbReference type="SMART" id="SM00449">
    <property type="entry name" value="SPRY"/>
    <property type="match status" value="1"/>
</dbReference>
<evidence type="ECO:0000256" key="1">
    <source>
        <dbReference type="ARBA" id="ARBA00008518"/>
    </source>
</evidence>
<dbReference type="InterPro" id="IPR017907">
    <property type="entry name" value="Znf_RING_CS"/>
</dbReference>
<keyword evidence="3 5" id="KW-0863">Zinc-finger</keyword>
<evidence type="ECO:0000256" key="2">
    <source>
        <dbReference type="ARBA" id="ARBA00022723"/>
    </source>
</evidence>
<sequence>MFRHSSEDIMCWPRPCSVMYSLSKYCSQSEDRSPKGNIKWEGGHSPLVTQLGNEGLKGTMSTKQSHLAEDLSCPICGSILQKPVVLFCRHRFCKVCLESLWNGGGSCECPLCCQPSSVGELIVNTTLEKTCEGFLERCKNDPLACKEHGETLTLFCLEDLEPTCSKCKSSANHQGHRLYPLNEASHDCKEELKNALKPLREKLKHFRKAKLSCEQTIDHIKSQAENTERQIREEFEALHQFLRDEEASRLSMLKQEKDQKRQMMSDKIEDLENDITSLSNTIRTVEQEMRSQDIPFLKNYKDTIKRTWRVPQDPEMITGSLLDTAKHLGSLKFKVWERMMEIIQYTPVTLDPNTAASCFLLSEDLTTIQCCSQTFKLPENPERFDIGAEVLGYESFSSGRHSWDVEVKNNTYWVIGVASASVSRKGKHVLTPAEGFWTIRLRNGEYKACTAPWSPLTMTKEPQVVRVVLDMNRSRVTFYDPRERTPLFTYMDIITPRAFPYFCSACKEHPLKVLPAWISIKTD</sequence>
<evidence type="ECO:0000256" key="4">
    <source>
        <dbReference type="ARBA" id="ARBA00022833"/>
    </source>
</evidence>
<evidence type="ECO:0000256" key="3">
    <source>
        <dbReference type="ARBA" id="ARBA00022771"/>
    </source>
</evidence>
<keyword evidence="2" id="KW-0479">Metal-binding</keyword>
<dbReference type="AlphaFoldDB" id="A0A9Q9W1Z6"/>
<feature type="domain" description="B30.2/SPRY" evidence="9">
    <location>
        <begin position="328"/>
        <end position="520"/>
    </location>
</feature>
<dbReference type="RefSeq" id="XP_042575352.1">
    <property type="nucleotide sequence ID" value="XM_042719418.1"/>
</dbReference>
<dbReference type="InterPro" id="IPR006574">
    <property type="entry name" value="PRY"/>
</dbReference>
<feature type="domain" description="B box-type" evidence="8">
    <location>
        <begin position="140"/>
        <end position="181"/>
    </location>
</feature>
<dbReference type="FunFam" id="2.60.120.920:FF:000004">
    <property type="entry name" value="Butyrophilin subfamily 1 member A1"/>
    <property type="match status" value="1"/>
</dbReference>
<dbReference type="InterPro" id="IPR018957">
    <property type="entry name" value="Znf_C3HC4_RING-type"/>
</dbReference>
<protein>
    <submittedName>
        <fullName evidence="10">E3 ubiquitin-protein ligase TRIM39-like</fullName>
    </submittedName>
</protein>
<evidence type="ECO:0000256" key="6">
    <source>
        <dbReference type="SAM" id="Coils"/>
    </source>
</evidence>
<evidence type="ECO:0000313" key="10">
    <source>
        <dbReference type="RefSeq" id="XP_042575352.1"/>
    </source>
</evidence>
<dbReference type="Pfam" id="PF00643">
    <property type="entry name" value="zf-B_box"/>
    <property type="match status" value="1"/>
</dbReference>
<dbReference type="Pfam" id="PF25600">
    <property type="entry name" value="TRIM_CC"/>
    <property type="match status" value="1"/>
</dbReference>
<gene>
    <name evidence="10" type="primary">LOC109113298</name>
</gene>
<dbReference type="InterPro" id="IPR050143">
    <property type="entry name" value="TRIM/RBCC"/>
</dbReference>
<dbReference type="CDD" id="cd19777">
    <property type="entry name" value="Bbox2_TRIM35_C-IV"/>
    <property type="match status" value="1"/>
</dbReference>
<dbReference type="InterPro" id="IPR001870">
    <property type="entry name" value="B30.2/SPRY"/>
</dbReference>
<proteinExistence type="inferred from homology"/>
<feature type="domain" description="RING-type" evidence="7">
    <location>
        <begin position="73"/>
        <end position="112"/>
    </location>
</feature>
<dbReference type="SMART" id="SM00589">
    <property type="entry name" value="PRY"/>
    <property type="match status" value="1"/>
</dbReference>
<dbReference type="InterPro" id="IPR000315">
    <property type="entry name" value="Znf_B-box"/>
</dbReference>
<evidence type="ECO:0000259" key="9">
    <source>
        <dbReference type="PROSITE" id="PS50188"/>
    </source>
</evidence>
<dbReference type="KEGG" id="ccar:109113298"/>
<comment type="similarity">
    <text evidence="1">Belongs to the TRIM/RBCC family.</text>
</comment>
<dbReference type="Proteomes" id="UP001155660">
    <property type="component" value="Chromosome A3"/>
</dbReference>
<name>A0A9Q9W1Z6_CYPCA</name>
<evidence type="ECO:0000259" key="7">
    <source>
        <dbReference type="PROSITE" id="PS50089"/>
    </source>
</evidence>
<dbReference type="PROSITE" id="PS50119">
    <property type="entry name" value="ZF_BBOX"/>
    <property type="match status" value="1"/>
</dbReference>